<dbReference type="AlphaFoldDB" id="A0AAN6DYY6"/>
<feature type="region of interest" description="Disordered" evidence="1">
    <location>
        <begin position="177"/>
        <end position="197"/>
    </location>
</feature>
<sequence length="248" mass="28373">MQARTLHSFRARCLPHDTIRLVGCSRAQVIASFRLQQQQHQHRLPYSTSHEQTPISSDTISGIHGGAVSGAIKHDHAELKEYYHKIMQSVDKDSQTRYQNQFTWELARHSIGEELVVYPALEQYVEGGKEMAEHDRAEHREVKELLYEFQNMSASDPEFKPTLQRLWATLGKHIEEEESDDLPKLEKALPPGESDSMARSFARTKMFVPTRSHPSAPDRPPFETVAGLMAAPIDRLGDLFRKFPKDKD</sequence>
<keyword evidence="4" id="KW-1185">Reference proteome</keyword>
<protein>
    <recommendedName>
        <fullName evidence="2">Hemerythrin-like domain-containing protein</fullName>
    </recommendedName>
</protein>
<evidence type="ECO:0000313" key="3">
    <source>
        <dbReference type="EMBL" id="KAI1613460.1"/>
    </source>
</evidence>
<proteinExistence type="predicted"/>
<gene>
    <name evidence="3" type="ORF">EDD36DRAFT_266187</name>
</gene>
<dbReference type="EMBL" id="MU404354">
    <property type="protein sequence ID" value="KAI1613460.1"/>
    <property type="molecule type" value="Genomic_DNA"/>
</dbReference>
<evidence type="ECO:0000313" key="4">
    <source>
        <dbReference type="Proteomes" id="UP001203852"/>
    </source>
</evidence>
<evidence type="ECO:0000259" key="2">
    <source>
        <dbReference type="Pfam" id="PF01814"/>
    </source>
</evidence>
<accession>A0AAN6DYY6</accession>
<dbReference type="Pfam" id="PF01814">
    <property type="entry name" value="Hemerythrin"/>
    <property type="match status" value="1"/>
</dbReference>
<name>A0AAN6DYY6_9EURO</name>
<organism evidence="3 4">
    <name type="scientific">Exophiala viscosa</name>
    <dbReference type="NCBI Taxonomy" id="2486360"/>
    <lineage>
        <taxon>Eukaryota</taxon>
        <taxon>Fungi</taxon>
        <taxon>Dikarya</taxon>
        <taxon>Ascomycota</taxon>
        <taxon>Pezizomycotina</taxon>
        <taxon>Eurotiomycetes</taxon>
        <taxon>Chaetothyriomycetidae</taxon>
        <taxon>Chaetothyriales</taxon>
        <taxon>Herpotrichiellaceae</taxon>
        <taxon>Exophiala</taxon>
    </lineage>
</organism>
<evidence type="ECO:0000256" key="1">
    <source>
        <dbReference type="SAM" id="MobiDB-lite"/>
    </source>
</evidence>
<reference evidence="3" key="1">
    <citation type="journal article" date="2022" name="bioRxiv">
        <title>Deciphering the potential niche of two novel black yeast fungi from a biological soil crust based on their genomes, phenotypes, and melanin regulation.</title>
        <authorList>
            <consortium name="DOE Joint Genome Institute"/>
            <person name="Carr E.C."/>
            <person name="Barton Q."/>
            <person name="Grambo S."/>
            <person name="Sullivan M."/>
            <person name="Renfro C.M."/>
            <person name="Kuo A."/>
            <person name="Pangilinan J."/>
            <person name="Lipzen A."/>
            <person name="Keymanesh K."/>
            <person name="Savage E."/>
            <person name="Barry K."/>
            <person name="Grigoriev I.V."/>
            <person name="Riekhof W.R."/>
            <person name="Harris S.S."/>
        </authorList>
    </citation>
    <scope>NUCLEOTIDE SEQUENCE</scope>
    <source>
        <strain evidence="3">JF 03-4F</strain>
    </source>
</reference>
<dbReference type="PANTHER" id="PTHR35585">
    <property type="entry name" value="HHE DOMAIN PROTEIN (AFU_ORTHOLOGUE AFUA_4G00730)"/>
    <property type="match status" value="1"/>
</dbReference>
<dbReference type="Proteomes" id="UP001203852">
    <property type="component" value="Unassembled WGS sequence"/>
</dbReference>
<dbReference type="Gene3D" id="1.20.120.520">
    <property type="entry name" value="nmb1532 protein domain like"/>
    <property type="match status" value="1"/>
</dbReference>
<feature type="domain" description="Hemerythrin-like" evidence="2">
    <location>
        <begin position="71"/>
        <end position="185"/>
    </location>
</feature>
<dbReference type="PANTHER" id="PTHR35585:SF1">
    <property type="entry name" value="HHE DOMAIN PROTEIN (AFU_ORTHOLOGUE AFUA_4G00730)"/>
    <property type="match status" value="1"/>
</dbReference>
<comment type="caution">
    <text evidence="3">The sequence shown here is derived from an EMBL/GenBank/DDBJ whole genome shotgun (WGS) entry which is preliminary data.</text>
</comment>
<dbReference type="InterPro" id="IPR012312">
    <property type="entry name" value="Hemerythrin-like"/>
</dbReference>